<sequence>MLAVYGRTIAVQRTLPLRQHATQVKASLQSRGMMLWVTNIFNRMDHSQLHNEGPDKTASDFVLRMGGLAKICETPTTPEKDYSNWLMQPSDYPKYVRTGMSLREVNLDKVTVTDMGMEHFRNLSGLMSISLKSCKYITDEGMDYLLEGNPVLRTIDISDTNVTPAKRDSLKKLNGVTVISD</sequence>
<dbReference type="STRING" id="667725.A0A0L0G0B7"/>
<dbReference type="RefSeq" id="XP_014155540.1">
    <property type="nucleotide sequence ID" value="XM_014300065.1"/>
</dbReference>
<evidence type="ECO:0000313" key="2">
    <source>
        <dbReference type="Proteomes" id="UP000054560"/>
    </source>
</evidence>
<proteinExistence type="predicted"/>
<reference evidence="1 2" key="1">
    <citation type="submission" date="2011-02" db="EMBL/GenBank/DDBJ databases">
        <title>The Genome Sequence of Sphaeroforma arctica JP610.</title>
        <authorList>
            <consortium name="The Broad Institute Genome Sequencing Platform"/>
            <person name="Russ C."/>
            <person name="Cuomo C."/>
            <person name="Young S.K."/>
            <person name="Zeng Q."/>
            <person name="Gargeya S."/>
            <person name="Alvarado L."/>
            <person name="Berlin A."/>
            <person name="Chapman S.B."/>
            <person name="Chen Z."/>
            <person name="Freedman E."/>
            <person name="Gellesch M."/>
            <person name="Goldberg J."/>
            <person name="Griggs A."/>
            <person name="Gujja S."/>
            <person name="Heilman E."/>
            <person name="Heiman D."/>
            <person name="Howarth C."/>
            <person name="Mehta T."/>
            <person name="Neiman D."/>
            <person name="Pearson M."/>
            <person name="Roberts A."/>
            <person name="Saif S."/>
            <person name="Shea T."/>
            <person name="Shenoy N."/>
            <person name="Sisk P."/>
            <person name="Stolte C."/>
            <person name="Sykes S."/>
            <person name="White J."/>
            <person name="Yandava C."/>
            <person name="Burger G."/>
            <person name="Gray M.W."/>
            <person name="Holland P.W.H."/>
            <person name="King N."/>
            <person name="Lang F.B.F."/>
            <person name="Roger A.J."/>
            <person name="Ruiz-Trillo I."/>
            <person name="Haas B."/>
            <person name="Nusbaum C."/>
            <person name="Birren B."/>
        </authorList>
    </citation>
    <scope>NUCLEOTIDE SEQUENCE [LARGE SCALE GENOMIC DNA]</scope>
    <source>
        <strain evidence="1 2">JP610</strain>
    </source>
</reference>
<protein>
    <submittedName>
        <fullName evidence="1">Uncharacterized protein</fullName>
    </submittedName>
</protein>
<dbReference type="GeneID" id="25906547"/>
<name>A0A0L0G0B7_9EUKA</name>
<dbReference type="Proteomes" id="UP000054560">
    <property type="component" value="Unassembled WGS sequence"/>
</dbReference>
<dbReference type="EMBL" id="KQ242012">
    <property type="protein sequence ID" value="KNC81638.1"/>
    <property type="molecule type" value="Genomic_DNA"/>
</dbReference>
<dbReference type="Gene3D" id="3.80.10.10">
    <property type="entry name" value="Ribonuclease Inhibitor"/>
    <property type="match status" value="1"/>
</dbReference>
<accession>A0A0L0G0B7</accession>
<dbReference type="AlphaFoldDB" id="A0A0L0G0B7"/>
<dbReference type="eggNOG" id="KOG3864">
    <property type="taxonomic scope" value="Eukaryota"/>
</dbReference>
<evidence type="ECO:0000313" key="1">
    <source>
        <dbReference type="EMBL" id="KNC81638.1"/>
    </source>
</evidence>
<gene>
    <name evidence="1" type="ORF">SARC_06043</name>
</gene>
<dbReference type="InterPro" id="IPR032675">
    <property type="entry name" value="LRR_dom_sf"/>
</dbReference>
<organism evidence="1 2">
    <name type="scientific">Sphaeroforma arctica JP610</name>
    <dbReference type="NCBI Taxonomy" id="667725"/>
    <lineage>
        <taxon>Eukaryota</taxon>
        <taxon>Ichthyosporea</taxon>
        <taxon>Ichthyophonida</taxon>
        <taxon>Sphaeroforma</taxon>
    </lineage>
</organism>
<keyword evidence="2" id="KW-1185">Reference proteome</keyword>
<dbReference type="SUPFAM" id="SSF52047">
    <property type="entry name" value="RNI-like"/>
    <property type="match status" value="1"/>
</dbReference>